<accession>A0ABV6YJ10</accession>
<evidence type="ECO:0000256" key="4">
    <source>
        <dbReference type="ARBA" id="ARBA00048488"/>
    </source>
</evidence>
<comment type="caution">
    <text evidence="8">The sequence shown here is derived from an EMBL/GenBank/DDBJ whole genome shotgun (WGS) entry which is preliminary data.</text>
</comment>
<gene>
    <name evidence="6" type="primary">msrA</name>
    <name evidence="8" type="ORF">ACFL6M_01655</name>
</gene>
<protein>
    <recommendedName>
        <fullName evidence="6">Peptide methionine sulfoxide reductase MsrA</fullName>
        <shortName evidence="6">Protein-methionine-S-oxide reductase</shortName>
        <ecNumber evidence="6">1.8.4.11</ecNumber>
    </recommendedName>
    <alternativeName>
        <fullName evidence="6">Peptide-methionine (S)-S-oxide reductase</fullName>
        <shortName evidence="6">Peptide Met(O) reductase</shortName>
    </alternativeName>
</protein>
<keyword evidence="1 6" id="KW-0560">Oxidoreductase</keyword>
<dbReference type="InterPro" id="IPR036509">
    <property type="entry name" value="Met_Sox_Rdtase_MsrA_sf"/>
</dbReference>
<dbReference type="Gene3D" id="3.30.1060.10">
    <property type="entry name" value="Peptide methionine sulphoxide reductase MsrA"/>
    <property type="match status" value="1"/>
</dbReference>
<dbReference type="GO" id="GO:0008113">
    <property type="term" value="F:peptide-methionine (S)-S-oxide reductase activity"/>
    <property type="evidence" value="ECO:0007669"/>
    <property type="project" value="UniProtKB-EC"/>
</dbReference>
<evidence type="ECO:0000313" key="9">
    <source>
        <dbReference type="Proteomes" id="UP001593833"/>
    </source>
</evidence>
<name>A0ABV6YJ10_UNCEI</name>
<dbReference type="PANTHER" id="PTHR43774">
    <property type="entry name" value="PEPTIDE METHIONINE SULFOXIDE REDUCTASE"/>
    <property type="match status" value="1"/>
</dbReference>
<evidence type="ECO:0000256" key="1">
    <source>
        <dbReference type="ARBA" id="ARBA00023002"/>
    </source>
</evidence>
<dbReference type="EC" id="1.8.4.11" evidence="6"/>
<dbReference type="Pfam" id="PF01625">
    <property type="entry name" value="PMSR"/>
    <property type="match status" value="1"/>
</dbReference>
<sequence length="362" mass="39495">MNTRHRTVGWMPVAAVLTLVVVLLIAVGTGSLPGKAEGHPEDSGREVGKKVDVLPYYSKSGYDLTRLSPERIAEIAETLTPEQRRITQEAGTEAPFCGNLTDNLQPGIYVSVVGGLPLFKSTGKFISKSGWASFFEPFDPDHIIEREDGTHGMARVEILDARSGAHLGHVFDDGPPPTGKRYCVNSAALHFVPEGEELPPESRPVALETAYFAGGCFWGIEDKLAKIEGVVEAESGYQGGEADAPDYRLVCSGTSGHAETVRVVFDSNRVSYWKLLGAFFSMHDPTTANRQGPDVGSQYRSAIFTTSTEQADAARTFIRDLETSGRFGDRPIVTKVEDAPEFYAAEEYHQDYYVRRGGSCGY</sequence>
<comment type="catalytic activity">
    <reaction evidence="5 6">
        <text>[thioredoxin]-disulfide + L-methionine + H2O = L-methionine (S)-S-oxide + [thioredoxin]-dithiol</text>
        <dbReference type="Rhea" id="RHEA:19993"/>
        <dbReference type="Rhea" id="RHEA-COMP:10698"/>
        <dbReference type="Rhea" id="RHEA-COMP:10700"/>
        <dbReference type="ChEBI" id="CHEBI:15377"/>
        <dbReference type="ChEBI" id="CHEBI:29950"/>
        <dbReference type="ChEBI" id="CHEBI:50058"/>
        <dbReference type="ChEBI" id="CHEBI:57844"/>
        <dbReference type="ChEBI" id="CHEBI:58772"/>
        <dbReference type="EC" id="1.8.4.11"/>
    </reaction>
</comment>
<dbReference type="SUPFAM" id="SSF55068">
    <property type="entry name" value="Peptide methionine sulfoxide reductase"/>
    <property type="match status" value="1"/>
</dbReference>
<dbReference type="PANTHER" id="PTHR43774:SF1">
    <property type="entry name" value="PEPTIDE METHIONINE SULFOXIDE REDUCTASE MSRA 2"/>
    <property type="match status" value="1"/>
</dbReference>
<dbReference type="NCBIfam" id="NF004042">
    <property type="entry name" value="PRK05550.1"/>
    <property type="match status" value="1"/>
</dbReference>
<dbReference type="HAMAP" id="MF_01401">
    <property type="entry name" value="MsrA"/>
    <property type="match status" value="1"/>
</dbReference>
<keyword evidence="9" id="KW-1185">Reference proteome</keyword>
<feature type="domain" description="MsrB" evidence="7">
    <location>
        <begin position="72"/>
        <end position="194"/>
    </location>
</feature>
<evidence type="ECO:0000256" key="5">
    <source>
        <dbReference type="ARBA" id="ARBA00048782"/>
    </source>
</evidence>
<evidence type="ECO:0000313" key="8">
    <source>
        <dbReference type="EMBL" id="MFC1572280.1"/>
    </source>
</evidence>
<evidence type="ECO:0000256" key="6">
    <source>
        <dbReference type="HAMAP-Rule" id="MF_01401"/>
    </source>
</evidence>
<dbReference type="Pfam" id="PF01641">
    <property type="entry name" value="SelR"/>
    <property type="match status" value="1"/>
</dbReference>
<dbReference type="SUPFAM" id="SSF51316">
    <property type="entry name" value="Mss4-like"/>
    <property type="match status" value="1"/>
</dbReference>
<dbReference type="PROSITE" id="PS51790">
    <property type="entry name" value="MSRB"/>
    <property type="match status" value="1"/>
</dbReference>
<proteinExistence type="inferred from homology"/>
<dbReference type="NCBIfam" id="TIGR00357">
    <property type="entry name" value="peptide-methionine (R)-S-oxide reductase MsrB"/>
    <property type="match status" value="1"/>
</dbReference>
<evidence type="ECO:0000259" key="7">
    <source>
        <dbReference type="PROSITE" id="PS51790"/>
    </source>
</evidence>
<dbReference type="InterPro" id="IPR002579">
    <property type="entry name" value="Met_Sox_Rdtase_MsrB_dom"/>
</dbReference>
<evidence type="ECO:0000256" key="3">
    <source>
        <dbReference type="ARBA" id="ARBA00047806"/>
    </source>
</evidence>
<comment type="catalytic activity">
    <reaction evidence="3 6">
        <text>L-methionyl-[protein] + [thioredoxin]-disulfide + H2O = L-methionyl-(S)-S-oxide-[protein] + [thioredoxin]-dithiol</text>
        <dbReference type="Rhea" id="RHEA:14217"/>
        <dbReference type="Rhea" id="RHEA-COMP:10698"/>
        <dbReference type="Rhea" id="RHEA-COMP:10700"/>
        <dbReference type="Rhea" id="RHEA-COMP:12313"/>
        <dbReference type="Rhea" id="RHEA-COMP:12315"/>
        <dbReference type="ChEBI" id="CHEBI:15377"/>
        <dbReference type="ChEBI" id="CHEBI:16044"/>
        <dbReference type="ChEBI" id="CHEBI:29950"/>
        <dbReference type="ChEBI" id="CHEBI:44120"/>
        <dbReference type="ChEBI" id="CHEBI:50058"/>
        <dbReference type="EC" id="1.8.4.11"/>
    </reaction>
</comment>
<dbReference type="InterPro" id="IPR011057">
    <property type="entry name" value="Mss4-like_sf"/>
</dbReference>
<feature type="active site" evidence="6">
    <location>
        <position position="216"/>
    </location>
</feature>
<keyword evidence="2" id="KW-0511">Multifunctional enzyme</keyword>
<dbReference type="NCBIfam" id="TIGR00401">
    <property type="entry name" value="msrA"/>
    <property type="match status" value="1"/>
</dbReference>
<comment type="similarity">
    <text evidence="6">Belongs to the MsrA Met sulfoxide reductase family.</text>
</comment>
<organism evidence="8 9">
    <name type="scientific">Eiseniibacteriota bacterium</name>
    <dbReference type="NCBI Taxonomy" id="2212470"/>
    <lineage>
        <taxon>Bacteria</taxon>
        <taxon>Candidatus Eiseniibacteriota</taxon>
    </lineage>
</organism>
<dbReference type="Proteomes" id="UP001593833">
    <property type="component" value="Unassembled WGS sequence"/>
</dbReference>
<dbReference type="EMBL" id="JBHPKH010000010">
    <property type="protein sequence ID" value="MFC1572280.1"/>
    <property type="molecule type" value="Genomic_DNA"/>
</dbReference>
<reference evidence="8 9" key="1">
    <citation type="submission" date="2024-09" db="EMBL/GenBank/DDBJ databases">
        <authorList>
            <person name="D'Angelo T."/>
        </authorList>
    </citation>
    <scope>NUCLEOTIDE SEQUENCE [LARGE SCALE GENOMIC DNA]</scope>
    <source>
        <strain evidence="8">SAG AM-320-E07</strain>
    </source>
</reference>
<comment type="catalytic activity">
    <reaction evidence="4">
        <text>L-methionyl-[protein] + [thioredoxin]-disulfide + H2O = L-methionyl-(R)-S-oxide-[protein] + [thioredoxin]-dithiol</text>
        <dbReference type="Rhea" id="RHEA:24164"/>
        <dbReference type="Rhea" id="RHEA-COMP:10698"/>
        <dbReference type="Rhea" id="RHEA-COMP:10700"/>
        <dbReference type="Rhea" id="RHEA-COMP:12313"/>
        <dbReference type="Rhea" id="RHEA-COMP:12314"/>
        <dbReference type="ChEBI" id="CHEBI:15377"/>
        <dbReference type="ChEBI" id="CHEBI:16044"/>
        <dbReference type="ChEBI" id="CHEBI:29950"/>
        <dbReference type="ChEBI" id="CHEBI:45764"/>
        <dbReference type="ChEBI" id="CHEBI:50058"/>
        <dbReference type="EC" id="1.8.4.12"/>
    </reaction>
</comment>
<evidence type="ECO:0000256" key="2">
    <source>
        <dbReference type="ARBA" id="ARBA00023268"/>
    </source>
</evidence>
<dbReference type="Gene3D" id="2.170.150.20">
    <property type="entry name" value="Peptide methionine sulfoxide reductase"/>
    <property type="match status" value="1"/>
</dbReference>
<comment type="function">
    <text evidence="6">Has an important function as a repair enzyme for proteins that have been inactivated by oxidation. Catalyzes the reversible oxidation-reduction of methionine sulfoxide in proteins to methionine.</text>
</comment>
<dbReference type="InterPro" id="IPR002569">
    <property type="entry name" value="Met_Sox_Rdtase_MsrA_dom"/>
</dbReference>
<dbReference type="GO" id="GO:0033743">
    <property type="term" value="F:peptide-methionine (R)-S-oxide reductase activity"/>
    <property type="evidence" value="ECO:0007669"/>
    <property type="project" value="UniProtKB-EC"/>
</dbReference>